<evidence type="ECO:0000256" key="5">
    <source>
        <dbReference type="RuleBase" id="RU367022"/>
    </source>
</evidence>
<comment type="similarity">
    <text evidence="5">Belongs to the copper transporter (Ctr) (TC 1.A.56) family. SLC31A subfamily.</text>
</comment>
<comment type="subcellular location">
    <subcellularLocation>
        <location evidence="1 5">Membrane</location>
        <topology evidence="1 5">Multi-pass membrane protein</topology>
    </subcellularLocation>
</comment>
<accession>A0A3N4LFD3</accession>
<dbReference type="Pfam" id="PF04145">
    <property type="entry name" value="Ctr"/>
    <property type="match status" value="2"/>
</dbReference>
<evidence type="ECO:0000256" key="4">
    <source>
        <dbReference type="ARBA" id="ARBA00023136"/>
    </source>
</evidence>
<protein>
    <recommendedName>
        <fullName evidence="5">Copper transport protein</fullName>
    </recommendedName>
</protein>
<dbReference type="PANTHER" id="PTHR12483:SF27">
    <property type="entry name" value="COPPER TRANSPORT PROTEIN CTR1"/>
    <property type="match status" value="1"/>
</dbReference>
<keyword evidence="4 5" id="KW-0472">Membrane</keyword>
<evidence type="ECO:0000313" key="7">
    <source>
        <dbReference type="Proteomes" id="UP000277580"/>
    </source>
</evidence>
<dbReference type="GO" id="GO:0005375">
    <property type="term" value="F:copper ion transmembrane transporter activity"/>
    <property type="evidence" value="ECO:0007669"/>
    <property type="project" value="UniProtKB-UniRule"/>
</dbReference>
<evidence type="ECO:0000313" key="6">
    <source>
        <dbReference type="EMBL" id="RPB16655.1"/>
    </source>
</evidence>
<proteinExistence type="inferred from homology"/>
<evidence type="ECO:0000256" key="3">
    <source>
        <dbReference type="ARBA" id="ARBA00022989"/>
    </source>
</evidence>
<dbReference type="PANTHER" id="PTHR12483">
    <property type="entry name" value="SOLUTE CARRIER FAMILY 31 COPPER TRANSPORTERS"/>
    <property type="match status" value="1"/>
</dbReference>
<gene>
    <name evidence="6" type="ORF">P167DRAFT_532204</name>
</gene>
<feature type="transmembrane region" description="Helical" evidence="5">
    <location>
        <begin position="60"/>
        <end position="82"/>
    </location>
</feature>
<keyword evidence="7" id="KW-1185">Reference proteome</keyword>
<keyword evidence="5" id="KW-0187">Copper transport</keyword>
<feature type="transmembrane region" description="Helical" evidence="5">
    <location>
        <begin position="125"/>
        <end position="155"/>
    </location>
</feature>
<keyword evidence="5" id="KW-0186">Copper</keyword>
<keyword evidence="3 5" id="KW-1133">Transmembrane helix</keyword>
<organism evidence="6 7">
    <name type="scientific">Morchella conica CCBAS932</name>
    <dbReference type="NCBI Taxonomy" id="1392247"/>
    <lineage>
        <taxon>Eukaryota</taxon>
        <taxon>Fungi</taxon>
        <taxon>Dikarya</taxon>
        <taxon>Ascomycota</taxon>
        <taxon>Pezizomycotina</taxon>
        <taxon>Pezizomycetes</taxon>
        <taxon>Pezizales</taxon>
        <taxon>Morchellaceae</taxon>
        <taxon>Morchella</taxon>
    </lineage>
</organism>
<dbReference type="InterPro" id="IPR007274">
    <property type="entry name" value="Cop_transporter"/>
</dbReference>
<evidence type="ECO:0000256" key="2">
    <source>
        <dbReference type="ARBA" id="ARBA00022692"/>
    </source>
</evidence>
<keyword evidence="5" id="KW-0406">Ion transport</keyword>
<keyword evidence="2 5" id="KW-0812">Transmembrane</keyword>
<dbReference type="GO" id="GO:0005886">
    <property type="term" value="C:plasma membrane"/>
    <property type="evidence" value="ECO:0007669"/>
    <property type="project" value="TreeGrafter"/>
</dbReference>
<dbReference type="InParanoid" id="A0A3N4LFD3"/>
<name>A0A3N4LFD3_9PEZI</name>
<dbReference type="Proteomes" id="UP000277580">
    <property type="component" value="Unassembled WGS sequence"/>
</dbReference>
<evidence type="ECO:0000256" key="1">
    <source>
        <dbReference type="ARBA" id="ARBA00004141"/>
    </source>
</evidence>
<dbReference type="AlphaFoldDB" id="A0A3N4LFD3"/>
<reference evidence="6 7" key="1">
    <citation type="journal article" date="2018" name="Nat. Ecol. Evol.">
        <title>Pezizomycetes genomes reveal the molecular basis of ectomycorrhizal truffle lifestyle.</title>
        <authorList>
            <person name="Murat C."/>
            <person name="Payen T."/>
            <person name="Noel B."/>
            <person name="Kuo A."/>
            <person name="Morin E."/>
            <person name="Chen J."/>
            <person name="Kohler A."/>
            <person name="Krizsan K."/>
            <person name="Balestrini R."/>
            <person name="Da Silva C."/>
            <person name="Montanini B."/>
            <person name="Hainaut M."/>
            <person name="Levati E."/>
            <person name="Barry K.W."/>
            <person name="Belfiori B."/>
            <person name="Cichocki N."/>
            <person name="Clum A."/>
            <person name="Dockter R.B."/>
            <person name="Fauchery L."/>
            <person name="Guy J."/>
            <person name="Iotti M."/>
            <person name="Le Tacon F."/>
            <person name="Lindquist E.A."/>
            <person name="Lipzen A."/>
            <person name="Malagnac F."/>
            <person name="Mello A."/>
            <person name="Molinier V."/>
            <person name="Miyauchi S."/>
            <person name="Poulain J."/>
            <person name="Riccioni C."/>
            <person name="Rubini A."/>
            <person name="Sitrit Y."/>
            <person name="Splivallo R."/>
            <person name="Traeger S."/>
            <person name="Wang M."/>
            <person name="Zifcakova L."/>
            <person name="Wipf D."/>
            <person name="Zambonelli A."/>
            <person name="Paolocci F."/>
            <person name="Nowrousian M."/>
            <person name="Ottonello S."/>
            <person name="Baldrian P."/>
            <person name="Spatafora J.W."/>
            <person name="Henrissat B."/>
            <person name="Nagy L.G."/>
            <person name="Aury J.M."/>
            <person name="Wincker P."/>
            <person name="Grigoriev I.V."/>
            <person name="Bonfante P."/>
            <person name="Martin F.M."/>
        </authorList>
    </citation>
    <scope>NUCLEOTIDE SEQUENCE [LARGE SCALE GENOMIC DNA]</scope>
    <source>
        <strain evidence="6 7">CCBAS932</strain>
    </source>
</reference>
<dbReference type="OrthoDB" id="5414802at2759"/>
<sequence length="177" mass="19200">MDMDMSMSMVMATATTTAMNMATSTSTTMSMATSTSMSMSMSMTTFTTTFPTTPLLFPHLLPTTPASLFGIWLLIFSTAILYRGLTFLKARLEATVWAASNKEHGYTYAQPFSITRDGGRGALELLTAVVGYGLMLVVMSFVVVYFFAVVVGLAVGEMVFRRLEAGLEAGGRQRGHH</sequence>
<keyword evidence="5" id="KW-0813">Transport</keyword>
<dbReference type="EMBL" id="ML119108">
    <property type="protein sequence ID" value="RPB16655.1"/>
    <property type="molecule type" value="Genomic_DNA"/>
</dbReference>